<organism evidence="4 5">
    <name type="scientific">Candidatus Thermofonsia Clade 1 bacterium</name>
    <dbReference type="NCBI Taxonomy" id="2364210"/>
    <lineage>
        <taxon>Bacteria</taxon>
        <taxon>Bacillati</taxon>
        <taxon>Chloroflexota</taxon>
        <taxon>Candidatus Thermofontia</taxon>
        <taxon>Candidatus Thermofonsia Clade 1</taxon>
    </lineage>
</organism>
<feature type="non-terminal residue" evidence="4">
    <location>
        <position position="1"/>
    </location>
</feature>
<dbReference type="GO" id="GO:0006355">
    <property type="term" value="P:regulation of DNA-templated transcription"/>
    <property type="evidence" value="ECO:0007669"/>
    <property type="project" value="InterPro"/>
</dbReference>
<dbReference type="InterPro" id="IPR001867">
    <property type="entry name" value="OmpR/PhoB-type_DNA-bd"/>
</dbReference>
<dbReference type="InterPro" id="IPR016032">
    <property type="entry name" value="Sig_transdc_resp-reg_C-effctor"/>
</dbReference>
<accession>A0A2M8PCU9</accession>
<name>A0A2M8PCU9_9CHLR</name>
<dbReference type="Proteomes" id="UP000229681">
    <property type="component" value="Unassembled WGS sequence"/>
</dbReference>
<proteinExistence type="predicted"/>
<dbReference type="Gene3D" id="1.10.10.10">
    <property type="entry name" value="Winged helix-like DNA-binding domain superfamily/Winged helix DNA-binding domain"/>
    <property type="match status" value="1"/>
</dbReference>
<dbReference type="AlphaFoldDB" id="A0A2M8PCU9"/>
<feature type="DNA-binding region" description="OmpR/PhoB-type" evidence="2">
    <location>
        <begin position="1"/>
        <end position="60"/>
    </location>
</feature>
<evidence type="ECO:0000256" key="2">
    <source>
        <dbReference type="PROSITE-ProRule" id="PRU01091"/>
    </source>
</evidence>
<dbReference type="EMBL" id="PGTM01000166">
    <property type="protein sequence ID" value="PJF35367.1"/>
    <property type="molecule type" value="Genomic_DNA"/>
</dbReference>
<protein>
    <recommendedName>
        <fullName evidence="3">OmpR/PhoB-type domain-containing protein</fullName>
    </recommendedName>
</protein>
<dbReference type="PROSITE" id="PS51755">
    <property type="entry name" value="OMPR_PHOB"/>
    <property type="match status" value="1"/>
</dbReference>
<gene>
    <name evidence="4" type="ORF">CUN49_10965</name>
</gene>
<evidence type="ECO:0000256" key="1">
    <source>
        <dbReference type="ARBA" id="ARBA00023125"/>
    </source>
</evidence>
<dbReference type="Pfam" id="PF00486">
    <property type="entry name" value="Trans_reg_C"/>
    <property type="match status" value="1"/>
</dbReference>
<reference evidence="4 5" key="1">
    <citation type="submission" date="2017-11" db="EMBL/GenBank/DDBJ databases">
        <title>Evolution of Phototrophy in the Chloroflexi Phylum Driven by Horizontal Gene Transfer.</title>
        <authorList>
            <person name="Ward L.M."/>
            <person name="Hemp J."/>
            <person name="Shih P.M."/>
            <person name="Mcglynn S.E."/>
            <person name="Fischer W."/>
        </authorList>
    </citation>
    <scope>NUCLEOTIDE SEQUENCE [LARGE SCALE GENOMIC DNA]</scope>
    <source>
        <strain evidence="4">JP3_13</strain>
    </source>
</reference>
<dbReference type="SUPFAM" id="SSF46894">
    <property type="entry name" value="C-terminal effector domain of the bipartite response regulators"/>
    <property type="match status" value="1"/>
</dbReference>
<dbReference type="GO" id="GO:0003677">
    <property type="term" value="F:DNA binding"/>
    <property type="evidence" value="ECO:0007669"/>
    <property type="project" value="UniProtKB-UniRule"/>
</dbReference>
<dbReference type="GO" id="GO:0000160">
    <property type="term" value="P:phosphorelay signal transduction system"/>
    <property type="evidence" value="ECO:0007669"/>
    <property type="project" value="InterPro"/>
</dbReference>
<comment type="caution">
    <text evidence="4">The sequence shown here is derived from an EMBL/GenBank/DDBJ whole genome shotgun (WGS) entry which is preliminary data.</text>
</comment>
<keyword evidence="1 2" id="KW-0238">DNA-binding</keyword>
<feature type="domain" description="OmpR/PhoB-type" evidence="3">
    <location>
        <begin position="1"/>
        <end position="60"/>
    </location>
</feature>
<evidence type="ECO:0000259" key="3">
    <source>
        <dbReference type="PROSITE" id="PS51755"/>
    </source>
</evidence>
<evidence type="ECO:0000313" key="5">
    <source>
        <dbReference type="Proteomes" id="UP000229681"/>
    </source>
</evidence>
<evidence type="ECO:0000313" key="4">
    <source>
        <dbReference type="EMBL" id="PJF35367.1"/>
    </source>
</evidence>
<sequence>GGICTREDVVSAVWPDDVSDGISEQAIDALVRRLRDRISEYAPDHQYIVTVRGHGFRLEQG</sequence>
<dbReference type="InterPro" id="IPR036388">
    <property type="entry name" value="WH-like_DNA-bd_sf"/>
</dbReference>